<organism evidence="1 2">
    <name type="scientific">Pyropia yezoensis</name>
    <name type="common">Susabi-nori</name>
    <name type="synonym">Porphyra yezoensis</name>
    <dbReference type="NCBI Taxonomy" id="2788"/>
    <lineage>
        <taxon>Eukaryota</taxon>
        <taxon>Rhodophyta</taxon>
        <taxon>Bangiophyceae</taxon>
        <taxon>Bangiales</taxon>
        <taxon>Bangiaceae</taxon>
        <taxon>Pyropia</taxon>
    </lineage>
</organism>
<protein>
    <submittedName>
        <fullName evidence="1">Uncharacterized protein</fullName>
    </submittedName>
</protein>
<reference evidence="1" key="1">
    <citation type="submission" date="2019-11" db="EMBL/GenBank/DDBJ databases">
        <title>Nori genome reveals adaptations in red seaweeds to the harsh intertidal environment.</title>
        <authorList>
            <person name="Wang D."/>
            <person name="Mao Y."/>
        </authorList>
    </citation>
    <scope>NUCLEOTIDE SEQUENCE</scope>
    <source>
        <tissue evidence="1">Gametophyte</tissue>
    </source>
</reference>
<proteinExistence type="predicted"/>
<name>A0ACC3BN22_PYRYE</name>
<sequence>MTAHPLLPLIRLYTSAGAASPPLAALVARLPVGSRGPIVGLDVGTRHVGVALSDPSRRWAFPHSTYRRGSPVADAATLSTLLTSSAAVAVVAGYPVPTPGGISPAADVDAYVTALVVSGLGGAGGGDGLRAVALADERWSSVRAREALGVGVGTGQGGRGGGWRTWRGGARRAKEAVDATAAAVILQDVLNALPPDPDID</sequence>
<dbReference type="EMBL" id="CM020618">
    <property type="protein sequence ID" value="KAK1859313.1"/>
    <property type="molecule type" value="Genomic_DNA"/>
</dbReference>
<dbReference type="Proteomes" id="UP000798662">
    <property type="component" value="Chromosome 1"/>
</dbReference>
<accession>A0ACC3BN22</accession>
<evidence type="ECO:0000313" key="1">
    <source>
        <dbReference type="EMBL" id="KAK1859313.1"/>
    </source>
</evidence>
<evidence type="ECO:0000313" key="2">
    <source>
        <dbReference type="Proteomes" id="UP000798662"/>
    </source>
</evidence>
<comment type="caution">
    <text evidence="1">The sequence shown here is derived from an EMBL/GenBank/DDBJ whole genome shotgun (WGS) entry which is preliminary data.</text>
</comment>
<gene>
    <name evidence="1" type="ORF">I4F81_001910</name>
</gene>
<keyword evidence="2" id="KW-1185">Reference proteome</keyword>